<evidence type="ECO:0000259" key="1">
    <source>
        <dbReference type="SMART" id="SM00943"/>
    </source>
</evidence>
<gene>
    <name evidence="2" type="ORF">UFOVP1077_31</name>
    <name evidence="3" type="ORF">UFOVP1316_19</name>
    <name evidence="4" type="ORF">UFOVP1428_28</name>
    <name evidence="5" type="ORF">UFOVP1526_16</name>
</gene>
<protein>
    <submittedName>
        <fullName evidence="2">Primase, C-terminal 2</fullName>
    </submittedName>
</protein>
<evidence type="ECO:0000313" key="2">
    <source>
        <dbReference type="EMBL" id="CAB4182961.1"/>
    </source>
</evidence>
<dbReference type="InterPro" id="IPR014819">
    <property type="entry name" value="PriCT_2"/>
</dbReference>
<dbReference type="Pfam" id="PF09250">
    <property type="entry name" value="Prim-Pol"/>
    <property type="match status" value="1"/>
</dbReference>
<dbReference type="SMART" id="SM00943">
    <property type="entry name" value="Prim-Pol"/>
    <property type="match status" value="1"/>
</dbReference>
<dbReference type="Gene3D" id="3.40.50.300">
    <property type="entry name" value="P-loop containing nucleotide triphosphate hydrolases"/>
    <property type="match status" value="1"/>
</dbReference>
<evidence type="ECO:0000313" key="3">
    <source>
        <dbReference type="EMBL" id="CAB4197557.1"/>
    </source>
</evidence>
<accession>A0A6J5QN59</accession>
<dbReference type="CDD" id="cd01125">
    <property type="entry name" value="RepA_RSF1010_like"/>
    <property type="match status" value="1"/>
</dbReference>
<dbReference type="InterPro" id="IPR038724">
    <property type="entry name" value="RepA"/>
</dbReference>
<dbReference type="GO" id="GO:0016817">
    <property type="term" value="F:hydrolase activity, acting on acid anhydrides"/>
    <property type="evidence" value="ECO:0007669"/>
    <property type="project" value="InterPro"/>
</dbReference>
<dbReference type="EMBL" id="LR797374">
    <property type="protein sequence ID" value="CAB4211398.1"/>
    <property type="molecule type" value="Genomic_DNA"/>
</dbReference>
<sequence length="645" mass="70520">MTGTNPPVIPIKTLKGYILAGWHLVPLIGKAPSERGWNVQSNMVSTNYGLDRIVDNVGLAHEFSGTCAIDIDDLELAAEFLADHGINVYDLLDAPDAVQIISGKENHAKLLYALPTPMRSKQITYPFNTAAPMFDEIKRAVIDFRSKGKQDVLPPSVHPDTGQPYQWKGDFTKLPMIPDALLALWGSLVDLSTQLISKPAQGLSVDDVYSKLARLDPDMAMYEWVQVGMGLQHELGQDGFYLWNDWSKRGSKYAGKRDLQTRWRGFKSDGGVTIAVLDRLLAPQPTPDDYDVIPDDDSDNAEVIEEPKGSAKFPSYSFKEVCERPTPEWIVEDLIPERGLGLLYGEPGSGKSFLAVELSHCMALGRPWRGLYVEQCGVMYLAAEGQGGVPGRFRALHKHTGQDPTDHLWLMDGGPSLLNMDWREIVKEIKYRGNVRVVIVDTLAQTIAGGDENSSETMGIVIKHCKQIAAATGVVVILVHHSGKDASKGARGHSSLHGAADFEIETTRSGDTRMMRVAKQKDGADGAVWGFKLMNVDTGRFNKRGKAENSCVVVPADVVVQSVDGATELEKILIQSAQSLADAAGKDRVPKVDVIREAAKRKSNGAPDPKGNAFRVMKMALNRSVTKGFITVEGEMVVCEMGDNA</sequence>
<dbReference type="EMBL" id="LR798376">
    <property type="protein sequence ID" value="CAB5227189.1"/>
    <property type="molecule type" value="Genomic_DNA"/>
</dbReference>
<proteinExistence type="predicted"/>
<dbReference type="InterPro" id="IPR015330">
    <property type="entry name" value="DNA_primase/pol_bifunc_N"/>
</dbReference>
<dbReference type="SUPFAM" id="SSF52540">
    <property type="entry name" value="P-loop containing nucleoside triphosphate hydrolases"/>
    <property type="match status" value="1"/>
</dbReference>
<name>A0A6J5QN59_9CAUD</name>
<evidence type="ECO:0000313" key="5">
    <source>
        <dbReference type="EMBL" id="CAB5227189.1"/>
    </source>
</evidence>
<dbReference type="Pfam" id="PF08707">
    <property type="entry name" value="PriCT_2"/>
    <property type="match status" value="1"/>
</dbReference>
<dbReference type="EMBL" id="LR797268">
    <property type="protein sequence ID" value="CAB4197557.1"/>
    <property type="molecule type" value="Genomic_DNA"/>
</dbReference>
<organism evidence="2">
    <name type="scientific">uncultured Caudovirales phage</name>
    <dbReference type="NCBI Taxonomy" id="2100421"/>
    <lineage>
        <taxon>Viruses</taxon>
        <taxon>Duplodnaviria</taxon>
        <taxon>Heunggongvirae</taxon>
        <taxon>Uroviricota</taxon>
        <taxon>Caudoviricetes</taxon>
        <taxon>Peduoviridae</taxon>
        <taxon>Maltschvirus</taxon>
        <taxon>Maltschvirus maltsch</taxon>
    </lineage>
</organism>
<reference evidence="2" key="1">
    <citation type="submission" date="2020-05" db="EMBL/GenBank/DDBJ databases">
        <authorList>
            <person name="Chiriac C."/>
            <person name="Salcher M."/>
            <person name="Ghai R."/>
            <person name="Kavagutti S V."/>
        </authorList>
    </citation>
    <scope>NUCLEOTIDE SEQUENCE</scope>
</reference>
<evidence type="ECO:0000313" key="4">
    <source>
        <dbReference type="EMBL" id="CAB4211398.1"/>
    </source>
</evidence>
<dbReference type="EMBL" id="LR797030">
    <property type="protein sequence ID" value="CAB4182961.1"/>
    <property type="molecule type" value="Genomic_DNA"/>
</dbReference>
<dbReference type="InterPro" id="IPR027417">
    <property type="entry name" value="P-loop_NTPase"/>
</dbReference>
<feature type="domain" description="DNA primase/polymerase bifunctional N-terminal" evidence="1">
    <location>
        <begin position="14"/>
        <end position="184"/>
    </location>
</feature>
<dbReference type="Pfam" id="PF13481">
    <property type="entry name" value="AAA_25"/>
    <property type="match status" value="1"/>
</dbReference>